<evidence type="ECO:0000313" key="1">
    <source>
        <dbReference type="EMBL" id="GEM37422.1"/>
    </source>
</evidence>
<proteinExistence type="predicted"/>
<sequence>MVIVDNVEVLEAAKRLFEELRAAGVDASFDANPVERYWEPIVDVKTPGHVYQIWALSIEDSYDVYELVNERQGWADSPTVAGNVDSRHVLALFLGLRAMHEAQARSESENETRCGGAVIEAGVKYAQWITAIRTGRERPGCAEMFAYFAAKDLAVAETCRVNNESLAESTPEKLAEIGMSAQPWNPQGLTVDQRLFIDERVTSEAVEYLIRIAMTGQPGPQAPTVVSDR</sequence>
<dbReference type="Proteomes" id="UP000321424">
    <property type="component" value="Unassembled WGS sequence"/>
</dbReference>
<reference evidence="1 2" key="1">
    <citation type="submission" date="2019-07" db="EMBL/GenBank/DDBJ databases">
        <title>Whole genome shotgun sequence of Nocardia ninae NBRC 108245.</title>
        <authorList>
            <person name="Hosoyama A."/>
            <person name="Uohara A."/>
            <person name="Ohji S."/>
            <person name="Ichikawa N."/>
        </authorList>
    </citation>
    <scope>NUCLEOTIDE SEQUENCE [LARGE SCALE GENOMIC DNA]</scope>
    <source>
        <strain evidence="1 2">NBRC 108245</strain>
    </source>
</reference>
<comment type="caution">
    <text evidence="1">The sequence shown here is derived from an EMBL/GenBank/DDBJ whole genome shotgun (WGS) entry which is preliminary data.</text>
</comment>
<keyword evidence="2" id="KW-1185">Reference proteome</keyword>
<gene>
    <name evidence="1" type="ORF">NN4_19410</name>
</gene>
<organism evidence="1 2">
    <name type="scientific">Nocardia ninae NBRC 108245</name>
    <dbReference type="NCBI Taxonomy" id="1210091"/>
    <lineage>
        <taxon>Bacteria</taxon>
        <taxon>Bacillati</taxon>
        <taxon>Actinomycetota</taxon>
        <taxon>Actinomycetes</taxon>
        <taxon>Mycobacteriales</taxon>
        <taxon>Nocardiaceae</taxon>
        <taxon>Nocardia</taxon>
    </lineage>
</organism>
<dbReference type="EMBL" id="BJXA01000009">
    <property type="protein sequence ID" value="GEM37422.1"/>
    <property type="molecule type" value="Genomic_DNA"/>
</dbReference>
<dbReference type="AlphaFoldDB" id="A0A511M9T2"/>
<protein>
    <submittedName>
        <fullName evidence="1">Uncharacterized protein</fullName>
    </submittedName>
</protein>
<accession>A0A511M9T2</accession>
<evidence type="ECO:0000313" key="2">
    <source>
        <dbReference type="Proteomes" id="UP000321424"/>
    </source>
</evidence>
<name>A0A511M9T2_9NOCA</name>